<reference evidence="3" key="2">
    <citation type="submission" date="2022-06" db="UniProtKB">
        <authorList>
            <consortium name="EnsemblMetazoa"/>
        </authorList>
    </citation>
    <scope>IDENTIFICATION</scope>
    <source>
        <strain evidence="3">PS312</strain>
    </source>
</reference>
<dbReference type="Proteomes" id="UP000005239">
    <property type="component" value="Unassembled WGS sequence"/>
</dbReference>
<accession>A0A2A6BF80</accession>
<keyword evidence="4" id="KW-1185">Reference proteome</keyword>
<evidence type="ECO:0000259" key="2">
    <source>
        <dbReference type="Pfam" id="PF08719"/>
    </source>
</evidence>
<organism evidence="3 4">
    <name type="scientific">Pristionchus pacificus</name>
    <name type="common">Parasitic nematode worm</name>
    <dbReference type="NCBI Taxonomy" id="54126"/>
    <lineage>
        <taxon>Eukaryota</taxon>
        <taxon>Metazoa</taxon>
        <taxon>Ecdysozoa</taxon>
        <taxon>Nematoda</taxon>
        <taxon>Chromadorea</taxon>
        <taxon>Rhabditida</taxon>
        <taxon>Rhabditina</taxon>
        <taxon>Diplogasteromorpha</taxon>
        <taxon>Diplogasteroidea</taxon>
        <taxon>Neodiplogasteridae</taxon>
        <taxon>Pristionchus</taxon>
    </lineage>
</organism>
<feature type="region of interest" description="Disordered" evidence="1">
    <location>
        <begin position="1"/>
        <end position="55"/>
    </location>
</feature>
<dbReference type="InterPro" id="IPR037238">
    <property type="entry name" value="YbiA-like_sf"/>
</dbReference>
<dbReference type="CDD" id="cd15457">
    <property type="entry name" value="NADAR"/>
    <property type="match status" value="1"/>
</dbReference>
<dbReference type="Pfam" id="PF08719">
    <property type="entry name" value="NADAR"/>
    <property type="match status" value="1"/>
</dbReference>
<dbReference type="Gene3D" id="1.10.357.40">
    <property type="entry name" value="YbiA-like"/>
    <property type="match status" value="1"/>
</dbReference>
<protein>
    <submittedName>
        <fullName evidence="3">NADAR domain-containing protein</fullName>
    </submittedName>
</protein>
<name>A0A2A6BF80_PRIPA</name>
<dbReference type="SUPFAM" id="SSF143990">
    <property type="entry name" value="YbiA-like"/>
    <property type="match status" value="1"/>
</dbReference>
<dbReference type="OrthoDB" id="206452at2759"/>
<evidence type="ECO:0000313" key="3">
    <source>
        <dbReference type="EnsemblMetazoa" id="PPA36973.1"/>
    </source>
</evidence>
<gene>
    <name evidence="3" type="primary">WBGene00275342</name>
</gene>
<accession>A0A8R1USD9</accession>
<reference evidence="4" key="1">
    <citation type="journal article" date="2008" name="Nat. Genet.">
        <title>The Pristionchus pacificus genome provides a unique perspective on nematode lifestyle and parasitism.</title>
        <authorList>
            <person name="Dieterich C."/>
            <person name="Clifton S.W."/>
            <person name="Schuster L.N."/>
            <person name="Chinwalla A."/>
            <person name="Delehaunty K."/>
            <person name="Dinkelacker I."/>
            <person name="Fulton L."/>
            <person name="Fulton R."/>
            <person name="Godfrey J."/>
            <person name="Minx P."/>
            <person name="Mitreva M."/>
            <person name="Roeseler W."/>
            <person name="Tian H."/>
            <person name="Witte H."/>
            <person name="Yang S.P."/>
            <person name="Wilson R.K."/>
            <person name="Sommer R.J."/>
        </authorList>
    </citation>
    <scope>NUCLEOTIDE SEQUENCE [LARGE SCALE GENOMIC DNA]</scope>
    <source>
        <strain evidence="4">PS312</strain>
    </source>
</reference>
<sequence>MSTPATYKEIERSQRRRDQNDRYRSNQLTQSRYSSRDQYRQPAPVQQSNMWRNEPPVPVWSQNNSGYMDFASDNFALTNQVPVQQQQQQYPYMAPNAPQYGQQPAVIVQKPQEMIEYAISPTNIVLFHGRHFMSTLYKSPMRIENFDYPSVEHYYQACKLYTLGGSGMATRMHGVTDPSQCKSAVRNILNQINVPKPTIEAWRRNEAPEILIHANLYKFAQNAQLREKLMGTGDALLVHTFDKDDLYAIGMNEETTKKWSLDNNGKYIQVPRYFLKDWFVQSDRLPTYLGKGRNILGIILMMIREAFRPERGRADPTIVELLNSMQRPRF</sequence>
<evidence type="ECO:0000256" key="1">
    <source>
        <dbReference type="SAM" id="MobiDB-lite"/>
    </source>
</evidence>
<dbReference type="AlphaFoldDB" id="A0A2A6BF80"/>
<proteinExistence type="predicted"/>
<feature type="domain" description="NADAR" evidence="2">
    <location>
        <begin position="130"/>
        <end position="308"/>
    </location>
</feature>
<dbReference type="EnsemblMetazoa" id="PPA36973.1">
    <property type="protein sequence ID" value="PPA36973.1"/>
    <property type="gene ID" value="WBGene00275342"/>
</dbReference>
<feature type="compositionally biased region" description="Basic and acidic residues" evidence="1">
    <location>
        <begin position="8"/>
        <end position="24"/>
    </location>
</feature>
<dbReference type="InterPro" id="IPR012816">
    <property type="entry name" value="NADAR"/>
</dbReference>
<evidence type="ECO:0000313" key="4">
    <source>
        <dbReference type="Proteomes" id="UP000005239"/>
    </source>
</evidence>